<feature type="domain" description="Histidine kinase" evidence="16">
    <location>
        <begin position="147"/>
        <end position="341"/>
    </location>
</feature>
<dbReference type="Pfam" id="PF00672">
    <property type="entry name" value="HAMP"/>
    <property type="match status" value="1"/>
</dbReference>
<dbReference type="Gene3D" id="6.10.340.10">
    <property type="match status" value="1"/>
</dbReference>
<dbReference type="Gene3D" id="3.30.565.10">
    <property type="entry name" value="Histidine kinase-like ATPase, C-terminal domain"/>
    <property type="match status" value="1"/>
</dbReference>
<keyword evidence="19" id="KW-1185">Reference proteome</keyword>
<dbReference type="Gene3D" id="1.20.5.1930">
    <property type="match status" value="1"/>
</dbReference>
<evidence type="ECO:0000256" key="6">
    <source>
        <dbReference type="ARBA" id="ARBA00022692"/>
    </source>
</evidence>
<dbReference type="InterPro" id="IPR003594">
    <property type="entry name" value="HATPase_dom"/>
</dbReference>
<evidence type="ECO:0000313" key="18">
    <source>
        <dbReference type="EMBL" id="KMM37197.1"/>
    </source>
</evidence>
<dbReference type="Proteomes" id="UP000035996">
    <property type="component" value="Unassembled WGS sequence"/>
</dbReference>
<evidence type="ECO:0000256" key="1">
    <source>
        <dbReference type="ARBA" id="ARBA00000085"/>
    </source>
</evidence>
<evidence type="ECO:0000259" key="17">
    <source>
        <dbReference type="PROSITE" id="PS50885"/>
    </source>
</evidence>
<dbReference type="CDD" id="cd16917">
    <property type="entry name" value="HATPase_UhpB-NarQ-NarX-like"/>
    <property type="match status" value="1"/>
</dbReference>
<dbReference type="InterPro" id="IPR036890">
    <property type="entry name" value="HATPase_C_sf"/>
</dbReference>
<dbReference type="PROSITE" id="PS50109">
    <property type="entry name" value="HIS_KIN"/>
    <property type="match status" value="1"/>
</dbReference>
<evidence type="ECO:0000256" key="14">
    <source>
        <dbReference type="SAM" id="Coils"/>
    </source>
</evidence>
<dbReference type="Pfam" id="PF02518">
    <property type="entry name" value="HATPase_c"/>
    <property type="match status" value="1"/>
</dbReference>
<dbReference type="GO" id="GO:0005886">
    <property type="term" value="C:plasma membrane"/>
    <property type="evidence" value="ECO:0007669"/>
    <property type="project" value="UniProtKB-SubCell"/>
</dbReference>
<evidence type="ECO:0000259" key="16">
    <source>
        <dbReference type="PROSITE" id="PS50109"/>
    </source>
</evidence>
<keyword evidence="12 13" id="KW-0472">Membrane</keyword>
<keyword evidence="9 13" id="KW-0067">ATP-binding</keyword>
<dbReference type="STRING" id="157733.AB986_15105"/>
<dbReference type="SUPFAM" id="SSF55874">
    <property type="entry name" value="ATPase domain of HSP90 chaperone/DNA topoisomerase II/histidine kinase"/>
    <property type="match status" value="1"/>
</dbReference>
<name>A0A0J6FS91_9BACL</name>
<dbReference type="OrthoDB" id="9795828at2"/>
<keyword evidence="11 13" id="KW-0902">Two-component regulatory system</keyword>
<accession>A0A0J6FS91</accession>
<keyword evidence="10 15" id="KW-1133">Transmembrane helix</keyword>
<proteinExistence type="predicted"/>
<dbReference type="SMART" id="SM00304">
    <property type="entry name" value="HAMP"/>
    <property type="match status" value="1"/>
</dbReference>
<keyword evidence="6 15" id="KW-0812">Transmembrane</keyword>
<organism evidence="18 19">
    <name type="scientific">Guptibacillus hwajinpoensis</name>
    <dbReference type="NCBI Taxonomy" id="208199"/>
    <lineage>
        <taxon>Bacteria</taxon>
        <taxon>Bacillati</taxon>
        <taxon>Bacillota</taxon>
        <taxon>Bacilli</taxon>
        <taxon>Bacillales</taxon>
        <taxon>Guptibacillaceae</taxon>
        <taxon>Guptibacillus</taxon>
    </lineage>
</organism>
<comment type="catalytic activity">
    <reaction evidence="1 13">
        <text>ATP + protein L-histidine = ADP + protein N-phospho-L-histidine.</text>
        <dbReference type="EC" id="2.7.13.3"/>
    </reaction>
</comment>
<dbReference type="PANTHER" id="PTHR24421:SF37">
    <property type="entry name" value="SENSOR HISTIDINE KINASE NARS"/>
    <property type="match status" value="1"/>
</dbReference>
<evidence type="ECO:0000313" key="19">
    <source>
        <dbReference type="Proteomes" id="UP000035996"/>
    </source>
</evidence>
<sequence length="348" mass="39254">MKTLTLRWKFLKSTLYLAVFAGLIFFLFVQIWLFFSPVSKLILSLVFPIIIMIIVFIAGSYFSYRDTSSIKDRLEDLSMHIKSLSNGKFSERVEMVEQDEIGTISEELNELAEKLQKQVTSLQNLVNQKADLADQARGAAIIEERQRFARDLHDAVSQQLFALNMMSSAAIKVMDRDMETAKTQMVDVADLASKAQVEMRALLLHLRPVQLSDDSLGDGIEKLVEELQKKSGVDFHLLLDDLPELSKGIEDNLFRIVQESLGNALRHANASDIHITGKLKNNQLLLQIKDNGTGFTIEQDRKGAYGLGSMQERCDEIGSKLRIVSRIEEGTLVEVRVPLEGSKHGEHY</sequence>
<dbReference type="CDD" id="cd06225">
    <property type="entry name" value="HAMP"/>
    <property type="match status" value="1"/>
</dbReference>
<dbReference type="PATRIC" id="fig|157733.3.peg.1096"/>
<dbReference type="InterPro" id="IPR017202">
    <property type="entry name" value="LiaS/VraS"/>
</dbReference>
<dbReference type="SMART" id="SM00387">
    <property type="entry name" value="HATPase_c"/>
    <property type="match status" value="1"/>
</dbReference>
<dbReference type="PROSITE" id="PS50885">
    <property type="entry name" value="HAMP"/>
    <property type="match status" value="1"/>
</dbReference>
<reference evidence="18" key="1">
    <citation type="submission" date="2015-06" db="EMBL/GenBank/DDBJ databases">
        <authorList>
            <person name="Liu B."/>
            <person name="Wang J."/>
            <person name="Zhu Y."/>
            <person name="Liu G."/>
            <person name="Chen Q."/>
            <person name="Zheng C."/>
            <person name="Che J."/>
            <person name="Ge C."/>
            <person name="Shi H."/>
            <person name="Pan Z."/>
            <person name="Liu X."/>
        </authorList>
    </citation>
    <scope>NUCLEOTIDE SEQUENCE [LARGE SCALE GENOMIC DNA]</scope>
    <source>
        <strain evidence="18">DSM 16346</strain>
    </source>
</reference>
<dbReference type="GO" id="GO:0005524">
    <property type="term" value="F:ATP binding"/>
    <property type="evidence" value="ECO:0007669"/>
    <property type="project" value="UniProtKB-UniRule"/>
</dbReference>
<dbReference type="SUPFAM" id="SSF158472">
    <property type="entry name" value="HAMP domain-like"/>
    <property type="match status" value="1"/>
</dbReference>
<dbReference type="EC" id="2.7.13.3" evidence="13"/>
<keyword evidence="3 13" id="KW-1003">Cell membrane</keyword>
<evidence type="ECO:0000256" key="13">
    <source>
        <dbReference type="PIRNR" id="PIRNR037431"/>
    </source>
</evidence>
<evidence type="ECO:0000256" key="9">
    <source>
        <dbReference type="ARBA" id="ARBA00022840"/>
    </source>
</evidence>
<dbReference type="Pfam" id="PF07730">
    <property type="entry name" value="HisKA_3"/>
    <property type="match status" value="1"/>
</dbReference>
<evidence type="ECO:0000256" key="11">
    <source>
        <dbReference type="ARBA" id="ARBA00023012"/>
    </source>
</evidence>
<dbReference type="PIRSF" id="PIRSF037431">
    <property type="entry name" value="STHK_LiaS"/>
    <property type="match status" value="1"/>
</dbReference>
<dbReference type="InterPro" id="IPR011712">
    <property type="entry name" value="Sig_transdc_His_kin_sub3_dim/P"/>
</dbReference>
<dbReference type="InterPro" id="IPR005467">
    <property type="entry name" value="His_kinase_dom"/>
</dbReference>
<comment type="subcellular location">
    <subcellularLocation>
        <location evidence="2 13">Cell membrane</location>
        <topology evidence="2 13">Multi-pass membrane protein</topology>
    </subcellularLocation>
</comment>
<keyword evidence="14" id="KW-0175">Coiled coil</keyword>
<keyword evidence="8 13" id="KW-0418">Kinase</keyword>
<protein>
    <recommendedName>
        <fullName evidence="13">Sensor histidine kinase</fullName>
        <ecNumber evidence="13">2.7.13.3</ecNumber>
    </recommendedName>
</protein>
<dbReference type="RefSeq" id="WP_048312048.1">
    <property type="nucleotide sequence ID" value="NZ_CP119526.1"/>
</dbReference>
<comment type="caution">
    <text evidence="18">The sequence shown here is derived from an EMBL/GenBank/DDBJ whole genome shotgun (WGS) entry which is preliminary data.</text>
</comment>
<feature type="domain" description="HAMP" evidence="17">
    <location>
        <begin position="68"/>
        <end position="120"/>
    </location>
</feature>
<evidence type="ECO:0000256" key="12">
    <source>
        <dbReference type="ARBA" id="ARBA00023136"/>
    </source>
</evidence>
<keyword evidence="4" id="KW-0597">Phosphoprotein</keyword>
<evidence type="ECO:0000256" key="7">
    <source>
        <dbReference type="ARBA" id="ARBA00022741"/>
    </source>
</evidence>
<dbReference type="GO" id="GO:0046983">
    <property type="term" value="F:protein dimerization activity"/>
    <property type="evidence" value="ECO:0007669"/>
    <property type="project" value="InterPro"/>
</dbReference>
<keyword evidence="7 13" id="KW-0547">Nucleotide-binding</keyword>
<evidence type="ECO:0000256" key="2">
    <source>
        <dbReference type="ARBA" id="ARBA00004651"/>
    </source>
</evidence>
<dbReference type="PANTHER" id="PTHR24421">
    <property type="entry name" value="NITRATE/NITRITE SENSOR PROTEIN NARX-RELATED"/>
    <property type="match status" value="1"/>
</dbReference>
<dbReference type="InterPro" id="IPR050482">
    <property type="entry name" value="Sensor_HK_TwoCompSys"/>
</dbReference>
<dbReference type="InterPro" id="IPR003660">
    <property type="entry name" value="HAMP_dom"/>
</dbReference>
<dbReference type="GO" id="GO:0000155">
    <property type="term" value="F:phosphorelay sensor kinase activity"/>
    <property type="evidence" value="ECO:0007669"/>
    <property type="project" value="UniProtKB-UniRule"/>
</dbReference>
<keyword evidence="5 13" id="KW-0808">Transferase</keyword>
<evidence type="ECO:0000256" key="10">
    <source>
        <dbReference type="ARBA" id="ARBA00022989"/>
    </source>
</evidence>
<evidence type="ECO:0000256" key="5">
    <source>
        <dbReference type="ARBA" id="ARBA00022679"/>
    </source>
</evidence>
<dbReference type="AlphaFoldDB" id="A0A0J6FS91"/>
<feature type="transmembrane region" description="Helical" evidence="15">
    <location>
        <begin position="41"/>
        <end position="64"/>
    </location>
</feature>
<evidence type="ECO:0000256" key="15">
    <source>
        <dbReference type="SAM" id="Phobius"/>
    </source>
</evidence>
<evidence type="ECO:0000256" key="3">
    <source>
        <dbReference type="ARBA" id="ARBA00022475"/>
    </source>
</evidence>
<evidence type="ECO:0000256" key="4">
    <source>
        <dbReference type="ARBA" id="ARBA00022553"/>
    </source>
</evidence>
<dbReference type="EMBL" id="LELK01000004">
    <property type="protein sequence ID" value="KMM37197.1"/>
    <property type="molecule type" value="Genomic_DNA"/>
</dbReference>
<feature type="transmembrane region" description="Helical" evidence="15">
    <location>
        <begin position="15"/>
        <end position="35"/>
    </location>
</feature>
<evidence type="ECO:0000256" key="8">
    <source>
        <dbReference type="ARBA" id="ARBA00022777"/>
    </source>
</evidence>
<gene>
    <name evidence="18" type="ORF">AB986_15105</name>
</gene>
<feature type="coiled-coil region" evidence="14">
    <location>
        <begin position="105"/>
        <end position="132"/>
    </location>
</feature>